<keyword evidence="9" id="KW-0413">Isomerase</keyword>
<evidence type="ECO:0000256" key="6">
    <source>
        <dbReference type="ARBA" id="ARBA00022806"/>
    </source>
</evidence>
<keyword evidence="4 12" id="KW-0547">Nucleotide-binding</keyword>
<dbReference type="AlphaFoldDB" id="A0A2M7W4B2"/>
<evidence type="ECO:0000256" key="12">
    <source>
        <dbReference type="RuleBase" id="RU362085"/>
    </source>
</evidence>
<dbReference type="GO" id="GO:0042802">
    <property type="term" value="F:identical protein binding"/>
    <property type="evidence" value="ECO:0007669"/>
    <property type="project" value="UniProtKB-ARBA"/>
</dbReference>
<keyword evidence="8 12" id="KW-0238">DNA-binding</keyword>
<dbReference type="InterPro" id="IPR036185">
    <property type="entry name" value="DNA_heli_DnaB-like_N_sf"/>
</dbReference>
<protein>
    <recommendedName>
        <fullName evidence="11 12">Replicative DNA helicase</fullName>
        <ecNumber evidence="11 12">5.6.2.3</ecNumber>
    </recommendedName>
</protein>
<evidence type="ECO:0000256" key="11">
    <source>
        <dbReference type="NCBIfam" id="TIGR00665"/>
    </source>
</evidence>
<keyword evidence="5 12" id="KW-0378">Hydrolase</keyword>
<comment type="catalytic activity">
    <reaction evidence="10 12">
        <text>ATP + H2O = ADP + phosphate + H(+)</text>
        <dbReference type="Rhea" id="RHEA:13065"/>
        <dbReference type="ChEBI" id="CHEBI:15377"/>
        <dbReference type="ChEBI" id="CHEBI:15378"/>
        <dbReference type="ChEBI" id="CHEBI:30616"/>
        <dbReference type="ChEBI" id="CHEBI:43474"/>
        <dbReference type="ChEBI" id="CHEBI:456216"/>
        <dbReference type="EC" id="5.6.2.3"/>
    </reaction>
</comment>
<keyword evidence="7 12" id="KW-0067">ATP-binding</keyword>
<keyword evidence="2 12" id="KW-0639">Primosome</keyword>
<gene>
    <name evidence="14" type="primary">dnaB</name>
    <name evidence="14" type="ORF">COX60_01950</name>
</gene>
<dbReference type="InterPro" id="IPR007694">
    <property type="entry name" value="DNA_helicase_DnaB-like_C"/>
</dbReference>
<dbReference type="EMBL" id="PFQF01000030">
    <property type="protein sequence ID" value="PJA20352.1"/>
    <property type="molecule type" value="Genomic_DNA"/>
</dbReference>
<organism evidence="14 15">
    <name type="scientific">Candidatus Berkelbacteria bacterium CG_4_10_14_0_2_um_filter_35_9_33_12</name>
    <dbReference type="NCBI Taxonomy" id="1974499"/>
    <lineage>
        <taxon>Bacteria</taxon>
        <taxon>Candidatus Berkelbacteria</taxon>
    </lineage>
</organism>
<dbReference type="Gene3D" id="1.10.860.10">
    <property type="entry name" value="DNAb Helicase, Chain A"/>
    <property type="match status" value="1"/>
</dbReference>
<dbReference type="Pfam" id="PF00772">
    <property type="entry name" value="DnaB"/>
    <property type="match status" value="1"/>
</dbReference>
<keyword evidence="3 12" id="KW-0235">DNA replication</keyword>
<dbReference type="GO" id="GO:0003677">
    <property type="term" value="F:DNA binding"/>
    <property type="evidence" value="ECO:0007669"/>
    <property type="project" value="UniProtKB-UniRule"/>
</dbReference>
<dbReference type="PROSITE" id="PS51199">
    <property type="entry name" value="SF4_HELICASE"/>
    <property type="match status" value="1"/>
</dbReference>
<dbReference type="Proteomes" id="UP000230137">
    <property type="component" value="Unassembled WGS sequence"/>
</dbReference>
<feature type="domain" description="SF4 helicase" evidence="13">
    <location>
        <begin position="175"/>
        <end position="442"/>
    </location>
</feature>
<dbReference type="InterPro" id="IPR007693">
    <property type="entry name" value="DNA_helicase_DnaB-like_N"/>
</dbReference>
<dbReference type="GO" id="GO:1990077">
    <property type="term" value="C:primosome complex"/>
    <property type="evidence" value="ECO:0007669"/>
    <property type="project" value="UniProtKB-UniRule"/>
</dbReference>
<keyword evidence="6 12" id="KW-0347">Helicase</keyword>
<dbReference type="GO" id="GO:0043139">
    <property type="term" value="F:5'-3' DNA helicase activity"/>
    <property type="evidence" value="ECO:0007669"/>
    <property type="project" value="UniProtKB-EC"/>
</dbReference>
<dbReference type="GO" id="GO:0006269">
    <property type="term" value="P:DNA replication, synthesis of primer"/>
    <property type="evidence" value="ECO:0007669"/>
    <property type="project" value="UniProtKB-UniRule"/>
</dbReference>
<dbReference type="CDD" id="cd00984">
    <property type="entry name" value="DnaB_C"/>
    <property type="match status" value="1"/>
</dbReference>
<evidence type="ECO:0000256" key="2">
    <source>
        <dbReference type="ARBA" id="ARBA00022515"/>
    </source>
</evidence>
<dbReference type="Pfam" id="PF03796">
    <property type="entry name" value="DnaB_C"/>
    <property type="match status" value="1"/>
</dbReference>
<dbReference type="PANTHER" id="PTHR30153">
    <property type="entry name" value="REPLICATIVE DNA HELICASE DNAB"/>
    <property type="match status" value="1"/>
</dbReference>
<dbReference type="PANTHER" id="PTHR30153:SF2">
    <property type="entry name" value="REPLICATIVE DNA HELICASE"/>
    <property type="match status" value="1"/>
</dbReference>
<proteinExistence type="inferred from homology"/>
<dbReference type="NCBIfam" id="TIGR00665">
    <property type="entry name" value="DnaB"/>
    <property type="match status" value="1"/>
</dbReference>
<evidence type="ECO:0000259" key="13">
    <source>
        <dbReference type="PROSITE" id="PS51199"/>
    </source>
</evidence>
<dbReference type="FunFam" id="3.40.50.300:FF:000076">
    <property type="entry name" value="Replicative DNA helicase"/>
    <property type="match status" value="1"/>
</dbReference>
<dbReference type="Gene3D" id="3.40.50.300">
    <property type="entry name" value="P-loop containing nucleotide triphosphate hydrolases"/>
    <property type="match status" value="1"/>
</dbReference>
<evidence type="ECO:0000313" key="15">
    <source>
        <dbReference type="Proteomes" id="UP000230137"/>
    </source>
</evidence>
<evidence type="ECO:0000256" key="7">
    <source>
        <dbReference type="ARBA" id="ARBA00022840"/>
    </source>
</evidence>
<dbReference type="GO" id="GO:0005829">
    <property type="term" value="C:cytosol"/>
    <property type="evidence" value="ECO:0007669"/>
    <property type="project" value="TreeGrafter"/>
</dbReference>
<dbReference type="InterPro" id="IPR027417">
    <property type="entry name" value="P-loop_NTPase"/>
</dbReference>
<comment type="similarity">
    <text evidence="1 12">Belongs to the helicase family. DnaB subfamily.</text>
</comment>
<dbReference type="GO" id="GO:0005524">
    <property type="term" value="F:ATP binding"/>
    <property type="evidence" value="ECO:0007669"/>
    <property type="project" value="UniProtKB-UniRule"/>
</dbReference>
<comment type="caution">
    <text evidence="14">The sequence shown here is derived from an EMBL/GenBank/DDBJ whole genome shotgun (WGS) entry which is preliminary data.</text>
</comment>
<comment type="function">
    <text evidence="12">The main replicative DNA helicase, it participates in initiation and elongation during chromosome replication. Travels ahead of the DNA replisome, separating dsDNA into templates for DNA synthesis. A processive ATP-dependent 5'-3' DNA helicase it has DNA-dependent ATPase activity.</text>
</comment>
<accession>A0A2M7W4B2</accession>
<dbReference type="SUPFAM" id="SSF52540">
    <property type="entry name" value="P-loop containing nucleoside triphosphate hydrolases"/>
    <property type="match status" value="1"/>
</dbReference>
<dbReference type="GO" id="GO:0016887">
    <property type="term" value="F:ATP hydrolysis activity"/>
    <property type="evidence" value="ECO:0007669"/>
    <property type="project" value="RHEA"/>
</dbReference>
<evidence type="ECO:0000256" key="5">
    <source>
        <dbReference type="ARBA" id="ARBA00022801"/>
    </source>
</evidence>
<evidence type="ECO:0000256" key="8">
    <source>
        <dbReference type="ARBA" id="ARBA00023125"/>
    </source>
</evidence>
<sequence length="443" mass="49918">MVNKIPPQNVEAEKSLLGSILIDGQSIYKIMDTINPSDFYQTSHQIIYQHIITLIEKRQPVDVVTLTDSLEKSKELETAGGAKYIAQLTTSVNSSAHIVSYSTIIRNSSILRNLISAGSKIVDLAFQGEREITEVIDEAEKALFNVSQSYLSQSFIPIQDILSDSFERIDELHRDKGKIRGVESGFRDIDNLVAGFQPSDLIIIAARPSMGKSSLVLNITLNVALKEKKPVAIFSLEMSKDQVVDRLLVNMAGVDSWKLRTGNLSDEDFPRIGEAMGQLSEAPIYIDDSPLLNVIEMRAKLRRLQSEHGLCLIVIDYLQLMEGVRSYGDNNRVQEISQISRSLKGIARELDVPVIALSQLSRAVEQRHPKIPQLADLRESGSIEQDADLVMFIYREDYYEPDSERKNIADILIKKHRHGPIGQIELYFLSEQMKFVNFDKRKS</sequence>
<evidence type="ECO:0000256" key="9">
    <source>
        <dbReference type="ARBA" id="ARBA00023235"/>
    </source>
</evidence>
<evidence type="ECO:0000256" key="10">
    <source>
        <dbReference type="ARBA" id="ARBA00048954"/>
    </source>
</evidence>
<dbReference type="InterPro" id="IPR016136">
    <property type="entry name" value="DNA_helicase_N/primase_C"/>
</dbReference>
<evidence type="ECO:0000256" key="3">
    <source>
        <dbReference type="ARBA" id="ARBA00022705"/>
    </source>
</evidence>
<reference evidence="15" key="1">
    <citation type="submission" date="2017-09" db="EMBL/GenBank/DDBJ databases">
        <title>Depth-based differentiation of microbial function through sediment-hosted aquifers and enrichment of novel symbionts in the deep terrestrial subsurface.</title>
        <authorList>
            <person name="Probst A.J."/>
            <person name="Ladd B."/>
            <person name="Jarett J.K."/>
            <person name="Geller-Mcgrath D.E."/>
            <person name="Sieber C.M.K."/>
            <person name="Emerson J.B."/>
            <person name="Anantharaman K."/>
            <person name="Thomas B.C."/>
            <person name="Malmstrom R."/>
            <person name="Stieglmeier M."/>
            <person name="Klingl A."/>
            <person name="Woyke T."/>
            <person name="Ryan C.M."/>
            <person name="Banfield J.F."/>
        </authorList>
    </citation>
    <scope>NUCLEOTIDE SEQUENCE [LARGE SCALE GENOMIC DNA]</scope>
</reference>
<dbReference type="SUPFAM" id="SSF48024">
    <property type="entry name" value="N-terminal domain of DnaB helicase"/>
    <property type="match status" value="1"/>
</dbReference>
<name>A0A2M7W4B2_9BACT</name>
<evidence type="ECO:0000256" key="1">
    <source>
        <dbReference type="ARBA" id="ARBA00008428"/>
    </source>
</evidence>
<evidence type="ECO:0000313" key="14">
    <source>
        <dbReference type="EMBL" id="PJA20352.1"/>
    </source>
</evidence>
<dbReference type="EC" id="5.6.2.3" evidence="11 12"/>
<dbReference type="NCBIfam" id="NF004384">
    <property type="entry name" value="PRK05748.1"/>
    <property type="match status" value="1"/>
</dbReference>
<dbReference type="InterPro" id="IPR007692">
    <property type="entry name" value="DNA_helicase_DnaB"/>
</dbReference>
<dbReference type="FunFam" id="1.10.860.10:FF:000001">
    <property type="entry name" value="Replicative DNA helicase"/>
    <property type="match status" value="1"/>
</dbReference>
<evidence type="ECO:0000256" key="4">
    <source>
        <dbReference type="ARBA" id="ARBA00022741"/>
    </source>
</evidence>